<gene>
    <name evidence="2" type="ORF">NCTC12157_04172</name>
</gene>
<dbReference type="AlphaFoldDB" id="A0A377NKB2"/>
<evidence type="ECO:0000256" key="1">
    <source>
        <dbReference type="SAM" id="MobiDB-lite"/>
    </source>
</evidence>
<evidence type="ECO:0000313" key="3">
    <source>
        <dbReference type="Proteomes" id="UP000254304"/>
    </source>
</evidence>
<dbReference type="Proteomes" id="UP000254304">
    <property type="component" value="Unassembled WGS sequence"/>
</dbReference>
<evidence type="ECO:0000313" key="2">
    <source>
        <dbReference type="EMBL" id="STQ46396.1"/>
    </source>
</evidence>
<organism evidence="2 3">
    <name type="scientific">Ewingella americana</name>
    <dbReference type="NCBI Taxonomy" id="41202"/>
    <lineage>
        <taxon>Bacteria</taxon>
        <taxon>Pseudomonadati</taxon>
        <taxon>Pseudomonadota</taxon>
        <taxon>Gammaproteobacteria</taxon>
        <taxon>Enterobacterales</taxon>
        <taxon>Yersiniaceae</taxon>
        <taxon>Ewingella</taxon>
    </lineage>
</organism>
<name>A0A377NKB2_9GAMM</name>
<reference evidence="2 3" key="1">
    <citation type="submission" date="2018-06" db="EMBL/GenBank/DDBJ databases">
        <authorList>
            <consortium name="Pathogen Informatics"/>
            <person name="Doyle S."/>
        </authorList>
    </citation>
    <scope>NUCLEOTIDE SEQUENCE [LARGE SCALE GENOMIC DNA]</scope>
    <source>
        <strain evidence="2 3">NCTC12157</strain>
    </source>
</reference>
<dbReference type="EMBL" id="UGGO01000001">
    <property type="protein sequence ID" value="STQ46396.1"/>
    <property type="molecule type" value="Genomic_DNA"/>
</dbReference>
<feature type="compositionally biased region" description="Basic residues" evidence="1">
    <location>
        <begin position="57"/>
        <end position="69"/>
    </location>
</feature>
<protein>
    <submittedName>
        <fullName evidence="2">Uncharacterized protein</fullName>
    </submittedName>
</protein>
<feature type="region of interest" description="Disordered" evidence="1">
    <location>
        <begin position="46"/>
        <end position="77"/>
    </location>
</feature>
<sequence length="97" mass="10713">MHITIGDQFAKGVKLANARQRALRNQFLLLQFFRDGDQLPWLPVNSAATASSDAKPRRPRSPRRSKRSTSKNTSPWLPLYTSARAAAMPACCNTASA</sequence>
<accession>A0A377NKB2</accession>
<proteinExistence type="predicted"/>